<accession>A0AAV4HZT1</accession>
<dbReference type="AlphaFoldDB" id="A0AAV4HZT1"/>
<dbReference type="Proteomes" id="UP000762676">
    <property type="component" value="Unassembled WGS sequence"/>
</dbReference>
<comment type="caution">
    <text evidence="1">The sequence shown here is derived from an EMBL/GenBank/DDBJ whole genome shotgun (WGS) entry which is preliminary data.</text>
</comment>
<name>A0AAV4HZT1_9GAST</name>
<evidence type="ECO:0000313" key="1">
    <source>
        <dbReference type="EMBL" id="GFS03215.1"/>
    </source>
</evidence>
<reference evidence="1 2" key="1">
    <citation type="journal article" date="2021" name="Elife">
        <title>Chloroplast acquisition without the gene transfer in kleptoplastic sea slugs, Plakobranchus ocellatus.</title>
        <authorList>
            <person name="Maeda T."/>
            <person name="Takahashi S."/>
            <person name="Yoshida T."/>
            <person name="Shimamura S."/>
            <person name="Takaki Y."/>
            <person name="Nagai Y."/>
            <person name="Toyoda A."/>
            <person name="Suzuki Y."/>
            <person name="Arimoto A."/>
            <person name="Ishii H."/>
            <person name="Satoh N."/>
            <person name="Nishiyama T."/>
            <person name="Hasebe M."/>
            <person name="Maruyama T."/>
            <person name="Minagawa J."/>
            <person name="Obokata J."/>
            <person name="Shigenobu S."/>
        </authorList>
    </citation>
    <scope>NUCLEOTIDE SEQUENCE [LARGE SCALE GENOMIC DNA]</scope>
</reference>
<sequence length="73" mass="7464">MRSVQTSQACVHIPGPSPSPACCPGPGGGDDVCARRSMTGLLPLSTWPGQLAVHTIATSSQTWSASSTCNSHQ</sequence>
<proteinExistence type="predicted"/>
<evidence type="ECO:0000313" key="2">
    <source>
        <dbReference type="Proteomes" id="UP000762676"/>
    </source>
</evidence>
<keyword evidence="2" id="KW-1185">Reference proteome</keyword>
<gene>
    <name evidence="1" type="ORF">ElyMa_001144300</name>
</gene>
<protein>
    <submittedName>
        <fullName evidence="1">Uncharacterized protein</fullName>
    </submittedName>
</protein>
<organism evidence="1 2">
    <name type="scientific">Elysia marginata</name>
    <dbReference type="NCBI Taxonomy" id="1093978"/>
    <lineage>
        <taxon>Eukaryota</taxon>
        <taxon>Metazoa</taxon>
        <taxon>Spiralia</taxon>
        <taxon>Lophotrochozoa</taxon>
        <taxon>Mollusca</taxon>
        <taxon>Gastropoda</taxon>
        <taxon>Heterobranchia</taxon>
        <taxon>Euthyneura</taxon>
        <taxon>Panpulmonata</taxon>
        <taxon>Sacoglossa</taxon>
        <taxon>Placobranchoidea</taxon>
        <taxon>Plakobranchidae</taxon>
        <taxon>Elysia</taxon>
    </lineage>
</organism>
<dbReference type="EMBL" id="BMAT01002261">
    <property type="protein sequence ID" value="GFS03215.1"/>
    <property type="molecule type" value="Genomic_DNA"/>
</dbReference>